<gene>
    <name evidence="2" type="ORF">HCK00_18295</name>
</gene>
<evidence type="ECO:0000313" key="3">
    <source>
        <dbReference type="Proteomes" id="UP000695264"/>
    </source>
</evidence>
<feature type="domain" description="DUF397" evidence="1">
    <location>
        <begin position="7"/>
        <end position="58"/>
    </location>
</feature>
<organism evidence="2 3">
    <name type="scientific">Streptomyces zingiberis</name>
    <dbReference type="NCBI Taxonomy" id="2053010"/>
    <lineage>
        <taxon>Bacteria</taxon>
        <taxon>Bacillati</taxon>
        <taxon>Actinomycetota</taxon>
        <taxon>Actinomycetes</taxon>
        <taxon>Kitasatosporales</taxon>
        <taxon>Streptomycetaceae</taxon>
        <taxon>Streptomyces</taxon>
    </lineage>
</organism>
<evidence type="ECO:0000259" key="1">
    <source>
        <dbReference type="Pfam" id="PF04149"/>
    </source>
</evidence>
<name>A0ABX1BZ98_9ACTN</name>
<keyword evidence="3" id="KW-1185">Reference proteome</keyword>
<protein>
    <submittedName>
        <fullName evidence="2">DUF397 domain-containing protein</fullName>
    </submittedName>
</protein>
<evidence type="ECO:0000313" key="2">
    <source>
        <dbReference type="EMBL" id="NJQ02438.1"/>
    </source>
</evidence>
<sequence length="63" mass="6651">MPSTGTEWLKSSYSGGGGDNCVEIAVARDRVLVRDSKETRRPALALSPGAWSDFTAAVAVSPR</sequence>
<comment type="caution">
    <text evidence="2">The sequence shown here is derived from an EMBL/GenBank/DDBJ whole genome shotgun (WGS) entry which is preliminary data.</text>
</comment>
<dbReference type="RefSeq" id="WP_168103063.1">
    <property type="nucleotide sequence ID" value="NZ_JAATEN010000014.1"/>
</dbReference>
<dbReference type="Pfam" id="PF04149">
    <property type="entry name" value="DUF397"/>
    <property type="match status" value="1"/>
</dbReference>
<dbReference type="InterPro" id="IPR007278">
    <property type="entry name" value="DUF397"/>
</dbReference>
<dbReference type="EMBL" id="JAATEN010000014">
    <property type="protein sequence ID" value="NJQ02438.1"/>
    <property type="molecule type" value="Genomic_DNA"/>
</dbReference>
<proteinExistence type="predicted"/>
<dbReference type="Proteomes" id="UP000695264">
    <property type="component" value="Unassembled WGS sequence"/>
</dbReference>
<reference evidence="2 3" key="1">
    <citation type="submission" date="2020-03" db="EMBL/GenBank/DDBJ databases">
        <title>WGS of actinomycetes isolated from Thailand.</title>
        <authorList>
            <person name="Thawai C."/>
        </authorList>
    </citation>
    <scope>NUCLEOTIDE SEQUENCE [LARGE SCALE GENOMIC DNA]</scope>
    <source>
        <strain evidence="2 3">PLAI 1-29</strain>
    </source>
</reference>
<accession>A0ABX1BZ98</accession>